<feature type="domain" description="RRM" evidence="4">
    <location>
        <begin position="198"/>
        <end position="282"/>
    </location>
</feature>
<accession>A0A835BC36</accession>
<dbReference type="EMBL" id="JACEFO010001934">
    <property type="protein sequence ID" value="KAF8692646.1"/>
    <property type="molecule type" value="Genomic_DNA"/>
</dbReference>
<dbReference type="PROSITE" id="PS50102">
    <property type="entry name" value="RRM"/>
    <property type="match status" value="3"/>
</dbReference>
<dbReference type="InterPro" id="IPR012677">
    <property type="entry name" value="Nucleotide-bd_a/b_plait_sf"/>
</dbReference>
<dbReference type="FunFam" id="3.30.70.330:FF:000498">
    <property type="entry name" value="RNA-binding (RRM/RBD/RNP motifs) family protein"/>
    <property type="match status" value="1"/>
</dbReference>
<dbReference type="Proteomes" id="UP000636709">
    <property type="component" value="Unassembled WGS sequence"/>
</dbReference>
<protein>
    <recommendedName>
        <fullName evidence="4">RRM domain-containing protein</fullName>
    </recommendedName>
</protein>
<feature type="compositionally biased region" description="Basic residues" evidence="3">
    <location>
        <begin position="651"/>
        <end position="660"/>
    </location>
</feature>
<dbReference type="CDD" id="cd00590">
    <property type="entry name" value="RRM_SF"/>
    <property type="match status" value="3"/>
</dbReference>
<evidence type="ECO:0000256" key="3">
    <source>
        <dbReference type="SAM" id="MobiDB-lite"/>
    </source>
</evidence>
<feature type="compositionally biased region" description="Low complexity" evidence="3">
    <location>
        <begin position="32"/>
        <end position="48"/>
    </location>
</feature>
<proteinExistence type="predicted"/>
<sequence length="660" mass="76427">MASSPPRAPRRFLFDLNVAQEEFEEEPEEAFQEVVPEEGVPVEQPEEAAAAVEDEAVQEVIEHEEEVVREEPADDVIMEEDEEEDAAAQRRVLDEEVMGEDEMGDGEPGGRKKRIEYEVVVGGLPQDAAEEDIAKALVEAGDVEEVRLMRDPADQRLNKGFAFVRFAAAWQARWAANDLREAKVKGKSCGICKNTENETLHVRNICFDWSKDDLAENLKPFELENLDRINLIEHPERKGKNRGYAFLDFRTHVDAVAAFLKLQERDLYLGTDFRAHISFSNTLSQDDEIMEKVKSVFLDGLPPHWDEDKVREMFGKFGEIDNIQLARNMFTAKRKDFGFVGFMTRKSALDCIKMVNKEGVGEGSGKVLIKACLQRPRHTFKKHSWQGSSSTLGVRRGFVDKNSNGRGYHLDRYRHFERRVYSDNHDRRYRSMDIDERPVSPRGYREYYRRDSAAHAPSHKYARTHSGTRFREDYAESRYSSKYPRHRQEMHEEHMERDAYRRSKYGHSYHDRAHRTSCPECNLRGQNCDFPNGEEFSATSGCEQAYYKTDRDHTPSTSQVVSHCEDSCCKDNKLIPKGPCDCDDCYIEQESTPSPSDHTRTRSNLHRRSFKSSREHRRFVADEHSAFEVEYTVRENRSRYSSSSRDAPSTHSRKHHRPAR</sequence>
<dbReference type="SMART" id="SM00360">
    <property type="entry name" value="RRM"/>
    <property type="match status" value="3"/>
</dbReference>
<dbReference type="GO" id="GO:0003723">
    <property type="term" value="F:RNA binding"/>
    <property type="evidence" value="ECO:0007669"/>
    <property type="project" value="UniProtKB-UniRule"/>
</dbReference>
<feature type="compositionally biased region" description="Basic residues" evidence="3">
    <location>
        <begin position="601"/>
        <end position="613"/>
    </location>
</feature>
<feature type="compositionally biased region" description="Basic residues" evidence="3">
    <location>
        <begin position="457"/>
        <end position="468"/>
    </location>
</feature>
<dbReference type="AlphaFoldDB" id="A0A835BC36"/>
<feature type="region of interest" description="Disordered" evidence="3">
    <location>
        <begin position="591"/>
        <end position="613"/>
    </location>
</feature>
<gene>
    <name evidence="5" type="ORF">HU200_039469</name>
</gene>
<name>A0A835BC36_9POAL</name>
<dbReference type="Gene3D" id="3.30.70.330">
    <property type="match status" value="3"/>
</dbReference>
<dbReference type="InterPro" id="IPR000504">
    <property type="entry name" value="RRM_dom"/>
</dbReference>
<dbReference type="Pfam" id="PF00076">
    <property type="entry name" value="RRM_1"/>
    <property type="match status" value="3"/>
</dbReference>
<feature type="region of interest" description="Disordered" evidence="3">
    <location>
        <begin position="449"/>
        <end position="498"/>
    </location>
</feature>
<organism evidence="5 6">
    <name type="scientific">Digitaria exilis</name>
    <dbReference type="NCBI Taxonomy" id="1010633"/>
    <lineage>
        <taxon>Eukaryota</taxon>
        <taxon>Viridiplantae</taxon>
        <taxon>Streptophyta</taxon>
        <taxon>Embryophyta</taxon>
        <taxon>Tracheophyta</taxon>
        <taxon>Spermatophyta</taxon>
        <taxon>Magnoliopsida</taxon>
        <taxon>Liliopsida</taxon>
        <taxon>Poales</taxon>
        <taxon>Poaceae</taxon>
        <taxon>PACMAD clade</taxon>
        <taxon>Panicoideae</taxon>
        <taxon>Panicodae</taxon>
        <taxon>Paniceae</taxon>
        <taxon>Anthephorinae</taxon>
        <taxon>Digitaria</taxon>
    </lineage>
</organism>
<evidence type="ECO:0000256" key="2">
    <source>
        <dbReference type="PROSITE-ProRule" id="PRU00176"/>
    </source>
</evidence>
<comment type="caution">
    <text evidence="5">The sequence shown here is derived from an EMBL/GenBank/DDBJ whole genome shotgun (WGS) entry which is preliminary data.</text>
</comment>
<dbReference type="OrthoDB" id="3800936at2759"/>
<feature type="region of interest" description="Disordered" evidence="3">
    <location>
        <begin position="26"/>
        <end position="48"/>
    </location>
</feature>
<keyword evidence="6" id="KW-1185">Reference proteome</keyword>
<feature type="domain" description="RRM" evidence="4">
    <location>
        <begin position="117"/>
        <end position="196"/>
    </location>
</feature>
<feature type="region of interest" description="Disordered" evidence="3">
    <location>
        <begin position="633"/>
        <end position="660"/>
    </location>
</feature>
<evidence type="ECO:0000256" key="1">
    <source>
        <dbReference type="ARBA" id="ARBA00022884"/>
    </source>
</evidence>
<dbReference type="PANTHER" id="PTHR21245">
    <property type="entry name" value="HETEROGENEOUS NUCLEAR RIBONUCLEOPROTEIN"/>
    <property type="match status" value="1"/>
</dbReference>
<feature type="compositionally biased region" description="Basic and acidic residues" evidence="3">
    <location>
        <begin position="486"/>
        <end position="498"/>
    </location>
</feature>
<dbReference type="SUPFAM" id="SSF54928">
    <property type="entry name" value="RNA-binding domain, RBD"/>
    <property type="match status" value="2"/>
</dbReference>
<evidence type="ECO:0000259" key="4">
    <source>
        <dbReference type="PROSITE" id="PS50102"/>
    </source>
</evidence>
<evidence type="ECO:0000313" key="6">
    <source>
        <dbReference type="Proteomes" id="UP000636709"/>
    </source>
</evidence>
<keyword evidence="1 2" id="KW-0694">RNA-binding</keyword>
<dbReference type="InterPro" id="IPR035979">
    <property type="entry name" value="RBD_domain_sf"/>
</dbReference>
<reference evidence="5" key="1">
    <citation type="submission" date="2020-07" db="EMBL/GenBank/DDBJ databases">
        <title>Genome sequence and genetic diversity analysis of an under-domesticated orphan crop, white fonio (Digitaria exilis).</title>
        <authorList>
            <person name="Bennetzen J.L."/>
            <person name="Chen S."/>
            <person name="Ma X."/>
            <person name="Wang X."/>
            <person name="Yssel A.E.J."/>
            <person name="Chaluvadi S.R."/>
            <person name="Johnson M."/>
            <person name="Gangashetty P."/>
            <person name="Hamidou F."/>
            <person name="Sanogo M.D."/>
            <person name="Zwaenepoel A."/>
            <person name="Wallace J."/>
            <person name="Van De Peer Y."/>
            <person name="Van Deynze A."/>
        </authorList>
    </citation>
    <scope>NUCLEOTIDE SEQUENCE</scope>
    <source>
        <tissue evidence="5">Leaves</tissue>
    </source>
</reference>
<evidence type="ECO:0000313" key="5">
    <source>
        <dbReference type="EMBL" id="KAF8692646.1"/>
    </source>
</evidence>
<feature type="domain" description="RRM" evidence="4">
    <location>
        <begin position="294"/>
        <end position="368"/>
    </location>
</feature>